<feature type="DNA-binding region" description="H-T-H motif" evidence="5">
    <location>
        <begin position="54"/>
        <end position="73"/>
    </location>
</feature>
<dbReference type="InterPro" id="IPR004111">
    <property type="entry name" value="Repressor_TetR_C"/>
</dbReference>
<dbReference type="InterPro" id="IPR050109">
    <property type="entry name" value="HTH-type_TetR-like_transc_reg"/>
</dbReference>
<feature type="region of interest" description="Disordered" evidence="6">
    <location>
        <begin position="1"/>
        <end position="28"/>
    </location>
</feature>
<evidence type="ECO:0000256" key="2">
    <source>
        <dbReference type="ARBA" id="ARBA00023015"/>
    </source>
</evidence>
<evidence type="ECO:0000259" key="7">
    <source>
        <dbReference type="PROSITE" id="PS50977"/>
    </source>
</evidence>
<proteinExistence type="predicted"/>
<dbReference type="SUPFAM" id="SSF48498">
    <property type="entry name" value="Tetracyclin repressor-like, C-terminal domain"/>
    <property type="match status" value="1"/>
</dbReference>
<evidence type="ECO:0000256" key="3">
    <source>
        <dbReference type="ARBA" id="ARBA00023125"/>
    </source>
</evidence>
<dbReference type="InterPro" id="IPR036271">
    <property type="entry name" value="Tet_transcr_reg_TetR-rel_C_sf"/>
</dbReference>
<dbReference type="PANTHER" id="PTHR30055:SF151">
    <property type="entry name" value="TRANSCRIPTIONAL REGULATORY PROTEIN"/>
    <property type="match status" value="1"/>
</dbReference>
<protein>
    <recommendedName>
        <fullName evidence="7">HTH tetR-type domain-containing protein</fullName>
    </recommendedName>
</protein>
<dbReference type="RefSeq" id="WP_344665948.1">
    <property type="nucleotide sequence ID" value="NZ_BAAAQN010000013.1"/>
</dbReference>
<gene>
    <name evidence="8" type="ORF">GCM10009839_27450</name>
</gene>
<dbReference type="InterPro" id="IPR001647">
    <property type="entry name" value="HTH_TetR"/>
</dbReference>
<dbReference type="EMBL" id="BAAAQN010000013">
    <property type="protein sequence ID" value="GAA2027256.1"/>
    <property type="molecule type" value="Genomic_DNA"/>
</dbReference>
<evidence type="ECO:0000256" key="1">
    <source>
        <dbReference type="ARBA" id="ARBA00022491"/>
    </source>
</evidence>
<dbReference type="Pfam" id="PF00440">
    <property type="entry name" value="TetR_N"/>
    <property type="match status" value="1"/>
</dbReference>
<dbReference type="Gene3D" id="1.10.10.60">
    <property type="entry name" value="Homeodomain-like"/>
    <property type="match status" value="1"/>
</dbReference>
<evidence type="ECO:0000256" key="5">
    <source>
        <dbReference type="PROSITE-ProRule" id="PRU00335"/>
    </source>
</evidence>
<evidence type="ECO:0000313" key="9">
    <source>
        <dbReference type="Proteomes" id="UP001500751"/>
    </source>
</evidence>
<dbReference type="Gene3D" id="1.10.357.10">
    <property type="entry name" value="Tetracycline Repressor, domain 2"/>
    <property type="match status" value="1"/>
</dbReference>
<dbReference type="InterPro" id="IPR003012">
    <property type="entry name" value="Tet_transcr_reg_TetR"/>
</dbReference>
<dbReference type="PROSITE" id="PS01081">
    <property type="entry name" value="HTH_TETR_1"/>
    <property type="match status" value="1"/>
</dbReference>
<accession>A0ABN2U3T5</accession>
<evidence type="ECO:0000313" key="8">
    <source>
        <dbReference type="EMBL" id="GAA2027256.1"/>
    </source>
</evidence>
<keyword evidence="4" id="KW-0804">Transcription</keyword>
<name>A0ABN2U3T5_9ACTN</name>
<dbReference type="Pfam" id="PF02909">
    <property type="entry name" value="TetR_C_1"/>
    <property type="match status" value="1"/>
</dbReference>
<organism evidence="8 9">
    <name type="scientific">Catenulispora yoronensis</name>
    <dbReference type="NCBI Taxonomy" id="450799"/>
    <lineage>
        <taxon>Bacteria</taxon>
        <taxon>Bacillati</taxon>
        <taxon>Actinomycetota</taxon>
        <taxon>Actinomycetes</taxon>
        <taxon>Catenulisporales</taxon>
        <taxon>Catenulisporaceae</taxon>
        <taxon>Catenulispora</taxon>
    </lineage>
</organism>
<dbReference type="PANTHER" id="PTHR30055">
    <property type="entry name" value="HTH-TYPE TRANSCRIPTIONAL REGULATOR RUTR"/>
    <property type="match status" value="1"/>
</dbReference>
<dbReference type="Proteomes" id="UP001500751">
    <property type="component" value="Unassembled WGS sequence"/>
</dbReference>
<dbReference type="SUPFAM" id="SSF46689">
    <property type="entry name" value="Homeodomain-like"/>
    <property type="match status" value="1"/>
</dbReference>
<dbReference type="InterPro" id="IPR009057">
    <property type="entry name" value="Homeodomain-like_sf"/>
</dbReference>
<evidence type="ECO:0000256" key="4">
    <source>
        <dbReference type="ARBA" id="ARBA00023163"/>
    </source>
</evidence>
<keyword evidence="3 5" id="KW-0238">DNA-binding</keyword>
<evidence type="ECO:0000256" key="6">
    <source>
        <dbReference type="SAM" id="MobiDB-lite"/>
    </source>
</evidence>
<dbReference type="InterPro" id="IPR023772">
    <property type="entry name" value="DNA-bd_HTH_TetR-type_CS"/>
</dbReference>
<dbReference type="PROSITE" id="PS50977">
    <property type="entry name" value="HTH_TETR_2"/>
    <property type="match status" value="1"/>
</dbReference>
<keyword evidence="2" id="KW-0805">Transcription regulation</keyword>
<keyword evidence="1" id="KW-0678">Repressor</keyword>
<dbReference type="PRINTS" id="PR00400">
    <property type="entry name" value="TETREPRESSOR"/>
</dbReference>
<reference evidence="8 9" key="1">
    <citation type="journal article" date="2019" name="Int. J. Syst. Evol. Microbiol.">
        <title>The Global Catalogue of Microorganisms (GCM) 10K type strain sequencing project: providing services to taxonomists for standard genome sequencing and annotation.</title>
        <authorList>
            <consortium name="The Broad Institute Genomics Platform"/>
            <consortium name="The Broad Institute Genome Sequencing Center for Infectious Disease"/>
            <person name="Wu L."/>
            <person name="Ma J."/>
        </authorList>
    </citation>
    <scope>NUCLEOTIDE SEQUENCE [LARGE SCALE GENOMIC DNA]</scope>
    <source>
        <strain evidence="8 9">JCM 16014</strain>
    </source>
</reference>
<sequence length="265" mass="29100">MNIDADAADEAPPKAPPASVWTRPQRRQKEQLTRERIVAEAIRLLDADGLEALSMRTLGQRLGAGATSLYRHVASKDELIELVADEIYAEMEVPEISDPASWRLAVHAVAHTLRAAGLRHMWLGQVLGQVGMTYVGPHVVDVTSRSLAILTTAGFSMEEATKAMGTVSSYVLGATTAEAGWLMALRRNGYEERDWLTIIGPTVMESAADSGLTDFYLEQLKRDPEQVRVENFDYGLVLILDSLQARLTARLADQANQESETLPGR</sequence>
<feature type="domain" description="HTH tetR-type" evidence="7">
    <location>
        <begin position="31"/>
        <end position="91"/>
    </location>
</feature>
<keyword evidence="9" id="KW-1185">Reference proteome</keyword>
<comment type="caution">
    <text evidence="8">The sequence shown here is derived from an EMBL/GenBank/DDBJ whole genome shotgun (WGS) entry which is preliminary data.</text>
</comment>